<comment type="caution">
    <text evidence="3">The sequence shown here is derived from an EMBL/GenBank/DDBJ whole genome shotgun (WGS) entry which is preliminary data.</text>
</comment>
<evidence type="ECO:0000256" key="1">
    <source>
        <dbReference type="SAM" id="MobiDB-lite"/>
    </source>
</evidence>
<feature type="region of interest" description="Disordered" evidence="1">
    <location>
        <begin position="198"/>
        <end position="479"/>
    </location>
</feature>
<dbReference type="InterPro" id="IPR008480">
    <property type="entry name" value="DUF761_pln"/>
</dbReference>
<feature type="compositionally biased region" description="Basic and acidic residues" evidence="1">
    <location>
        <begin position="405"/>
        <end position="423"/>
    </location>
</feature>
<keyword evidence="2" id="KW-0812">Transmembrane</keyword>
<feature type="transmembrane region" description="Helical" evidence="2">
    <location>
        <begin position="52"/>
        <end position="74"/>
    </location>
</feature>
<dbReference type="Gramene" id="Vitis15g00735.t01">
    <property type="protein sequence ID" value="Vitis15g00735.t01.CDS"/>
    <property type="gene ID" value="Vitis15g00735"/>
</dbReference>
<proteinExistence type="predicted"/>
<organism evidence="3 5">
    <name type="scientific">Vitis vinifera</name>
    <name type="common">Grape</name>
    <dbReference type="NCBI Taxonomy" id="29760"/>
    <lineage>
        <taxon>Eukaryota</taxon>
        <taxon>Viridiplantae</taxon>
        <taxon>Streptophyta</taxon>
        <taxon>Embryophyta</taxon>
        <taxon>Tracheophyta</taxon>
        <taxon>Spermatophyta</taxon>
        <taxon>Magnoliopsida</taxon>
        <taxon>eudicotyledons</taxon>
        <taxon>Gunneridae</taxon>
        <taxon>Pentapetalae</taxon>
        <taxon>rosids</taxon>
        <taxon>Vitales</taxon>
        <taxon>Vitaceae</taxon>
        <taxon>Viteae</taxon>
        <taxon>Vitis</taxon>
    </lineage>
</organism>
<dbReference type="PANTHER" id="PTHR34059">
    <property type="entry name" value="EXPRESSED PROTEIN"/>
    <property type="match status" value="1"/>
</dbReference>
<evidence type="ECO:0000313" key="4">
    <source>
        <dbReference type="EMBL" id="RVW84504.1"/>
    </source>
</evidence>
<dbReference type="PANTHER" id="PTHR34059:SF6">
    <property type="entry name" value="DUF4408 DOMAIN-CONTAINING PROTEIN"/>
    <property type="match status" value="1"/>
</dbReference>
<keyword evidence="2" id="KW-1133">Transmembrane helix</keyword>
<gene>
    <name evidence="4" type="ORF">CK203_041305</name>
    <name evidence="3" type="ORF">CK203_078993</name>
</gene>
<evidence type="ECO:0000313" key="5">
    <source>
        <dbReference type="Proteomes" id="UP000288805"/>
    </source>
</evidence>
<feature type="transmembrane region" description="Helical" evidence="2">
    <location>
        <begin position="21"/>
        <end position="40"/>
    </location>
</feature>
<dbReference type="KEGG" id="vvi:104881830"/>
<feature type="region of interest" description="Disordered" evidence="1">
    <location>
        <begin position="493"/>
        <end position="556"/>
    </location>
</feature>
<feature type="compositionally biased region" description="Basic and acidic residues" evidence="1">
    <location>
        <begin position="461"/>
        <end position="479"/>
    </location>
</feature>
<feature type="compositionally biased region" description="Low complexity" evidence="1">
    <location>
        <begin position="316"/>
        <end position="347"/>
    </location>
</feature>
<reference evidence="3 5" key="1">
    <citation type="journal article" date="2018" name="PLoS Genet.">
        <title>Population sequencing reveals clonal diversity and ancestral inbreeding in the grapevine cultivar Chardonnay.</title>
        <authorList>
            <person name="Roach M.J."/>
            <person name="Johnson D.L."/>
            <person name="Bohlmann J."/>
            <person name="van Vuuren H.J."/>
            <person name="Jones S.J."/>
            <person name="Pretorius I.S."/>
            <person name="Schmidt S.A."/>
            <person name="Borneman A.R."/>
        </authorList>
    </citation>
    <scope>NUCLEOTIDE SEQUENCE [LARGE SCALE GENOMIC DNA]</scope>
    <source>
        <strain evidence="5">cv. Chardonnay</strain>
        <strain evidence="3">I10V1</strain>
        <tissue evidence="3">Leaf</tissue>
    </source>
</reference>
<dbReference type="Proteomes" id="UP000288805">
    <property type="component" value="Unassembled WGS sequence"/>
</dbReference>
<dbReference type="OrthoDB" id="1080706at2759"/>
<dbReference type="EMBL" id="QGNW01001722">
    <property type="protein sequence ID" value="RVW32286.1"/>
    <property type="molecule type" value="Genomic_DNA"/>
</dbReference>
<feature type="compositionally biased region" description="Low complexity" evidence="1">
    <location>
        <begin position="227"/>
        <end position="250"/>
    </location>
</feature>
<evidence type="ECO:0000313" key="3">
    <source>
        <dbReference type="EMBL" id="RVW32286.1"/>
    </source>
</evidence>
<name>A0A438DA05_VITVI</name>
<dbReference type="EMBL" id="QGNW01000215">
    <property type="protein sequence ID" value="RVW84504.1"/>
    <property type="molecule type" value="Genomic_DNA"/>
</dbReference>
<feature type="compositionally biased region" description="Basic and acidic residues" evidence="1">
    <location>
        <begin position="284"/>
        <end position="296"/>
    </location>
</feature>
<dbReference type="Pfam" id="PF05553">
    <property type="entry name" value="DUF761"/>
    <property type="match status" value="1"/>
</dbReference>
<keyword evidence="2" id="KW-0472">Membrane</keyword>
<accession>A0A438DA05</accession>
<sequence>MAVSELSLPVRPNRTPSKSCTHFLCKSLIFALFLVVIPLFPSQAPEYINHTLITKFWELLHLLFIGIAVSYGVFSRRNVDRGIESHSTVDNSESYASRFLHVSSIFEDGFENSCGSGEKSVIQTWNSQHFQGESMVVVTSGSSVLDKRGRPRSSNFENGCENLFESDRKKVIQTWDSQYFRGETMVVVAKGSYALDQWGKPESSVDDKPLGLPVRNLKSRIKDTDSTESVSGSRSKSSSKTGSSKSSGKVRNGKFGKLGPLKLEEQLKDTVALPSPIPWRSRSGRMEMREEADSFHSHSHSMPPSFEEPEFEQLQSRSFRSSTPYSSQASSVSSSPRKLSPSSSASSELGNSKMEELGGRKSPYGSSTATSPSPPGQMNGKAPLDMSRSHQFFNDSASEMNAQRSFEDERKELSRSRREDQVNSKEWQLGSMKSAMKPGPPNKHLSRGRSVRTFRASELTSEARKVAEKGGNRMDDSVGKTYIKAEEVPMEKSDMKPKVLGNTSYVTKPPFSKHPKGEMQESEDLEGEAHNFRTSSDEEVASNIVGEEEPVPHEVDKKAGEFIAKFKEQIRLQKMASIRGHTWEKRL</sequence>
<feature type="compositionally biased region" description="Low complexity" evidence="1">
    <location>
        <begin position="362"/>
        <end position="371"/>
    </location>
</feature>
<protein>
    <submittedName>
        <fullName evidence="3">Uncharacterized protein</fullName>
    </submittedName>
</protein>
<feature type="compositionally biased region" description="Polar residues" evidence="1">
    <location>
        <begin position="389"/>
        <end position="404"/>
    </location>
</feature>
<dbReference type="AlphaFoldDB" id="A0A438DA05"/>
<evidence type="ECO:0000256" key="2">
    <source>
        <dbReference type="SAM" id="Phobius"/>
    </source>
</evidence>